<name>A0ABU8B4Z8_9BRAD</name>
<evidence type="ECO:0000313" key="2">
    <source>
        <dbReference type="EMBL" id="MEH2553605.1"/>
    </source>
</evidence>
<dbReference type="EMBL" id="JAZHRV010000001">
    <property type="protein sequence ID" value="MEH2553605.1"/>
    <property type="molecule type" value="Genomic_DNA"/>
</dbReference>
<feature type="transmembrane region" description="Helical" evidence="1">
    <location>
        <begin position="62"/>
        <end position="87"/>
    </location>
</feature>
<dbReference type="Proteomes" id="UP001364224">
    <property type="component" value="Unassembled WGS sequence"/>
</dbReference>
<keyword evidence="1" id="KW-0812">Transmembrane</keyword>
<keyword evidence="1" id="KW-1133">Transmembrane helix</keyword>
<protein>
    <submittedName>
        <fullName evidence="2">Uncharacterized protein</fullName>
    </submittedName>
</protein>
<comment type="caution">
    <text evidence="2">The sequence shown here is derived from an EMBL/GenBank/DDBJ whole genome shotgun (WGS) entry which is preliminary data.</text>
</comment>
<dbReference type="RefSeq" id="WP_334478128.1">
    <property type="nucleotide sequence ID" value="NZ_JAZHRV010000001.1"/>
</dbReference>
<proteinExistence type="predicted"/>
<evidence type="ECO:0000256" key="1">
    <source>
        <dbReference type="SAM" id="Phobius"/>
    </source>
</evidence>
<evidence type="ECO:0000313" key="3">
    <source>
        <dbReference type="Proteomes" id="UP001364224"/>
    </source>
</evidence>
<keyword evidence="3" id="KW-1185">Reference proteome</keyword>
<feature type="transmembrane region" description="Helical" evidence="1">
    <location>
        <begin position="107"/>
        <end position="128"/>
    </location>
</feature>
<sequence length="286" mass="29715">MTTIEEERIYPGHIAAPSYLGWTPAIAGALIATALSAVLIAFGTAIGLGVASSAPTWRDASVALWLLSGIYLILVSLVSFGLGGYVAGRIQTTMPAADAGEVEYRDGLHGLAAWAIAVVMTVLITALLGSATLARAPSTQTAPAASAAEPMLSYELDRLFRPARRTPNAETATERAEAGRVLLTSSSHSGVAAEDRAYLVQLVSGVTALAGPDVERRVDNIIASAKTAIVRSRRSAIIAAFSVATSILLGAVVAWFAACEGGRHRDGAEPAWLTNRPLTAREQGIP</sequence>
<reference evidence="2 3" key="1">
    <citation type="submission" date="2024-02" db="EMBL/GenBank/DDBJ databases">
        <title>Adaptive strategies in a cosmopolitan and abundant soil bacterium.</title>
        <authorList>
            <person name="Carini P."/>
        </authorList>
    </citation>
    <scope>NUCLEOTIDE SEQUENCE [LARGE SCALE GENOMIC DNA]</scope>
    <source>
        <strain evidence="2 3">AZCC 1608</strain>
    </source>
</reference>
<gene>
    <name evidence="2" type="ORF">V1286_001134</name>
</gene>
<organism evidence="2 3">
    <name type="scientific">Bradyrhizobium algeriense</name>
    <dbReference type="NCBI Taxonomy" id="634784"/>
    <lineage>
        <taxon>Bacteria</taxon>
        <taxon>Pseudomonadati</taxon>
        <taxon>Pseudomonadota</taxon>
        <taxon>Alphaproteobacteria</taxon>
        <taxon>Hyphomicrobiales</taxon>
        <taxon>Nitrobacteraceae</taxon>
        <taxon>Bradyrhizobium</taxon>
    </lineage>
</organism>
<feature type="transmembrane region" description="Helical" evidence="1">
    <location>
        <begin position="25"/>
        <end position="50"/>
    </location>
</feature>
<feature type="transmembrane region" description="Helical" evidence="1">
    <location>
        <begin position="236"/>
        <end position="258"/>
    </location>
</feature>
<keyword evidence="1" id="KW-0472">Membrane</keyword>
<accession>A0ABU8B4Z8</accession>